<feature type="region of interest" description="Disordered" evidence="1">
    <location>
        <begin position="1"/>
        <end position="25"/>
    </location>
</feature>
<name>A0A367JAH5_RHIST</name>
<dbReference type="PROSITE" id="PS50004">
    <property type="entry name" value="C2"/>
    <property type="match status" value="2"/>
</dbReference>
<dbReference type="SUPFAM" id="SSF49562">
    <property type="entry name" value="C2 domain (Calcium/lipid-binding domain, CaLB)"/>
    <property type="match status" value="2"/>
</dbReference>
<evidence type="ECO:0000313" key="3">
    <source>
        <dbReference type="EMBL" id="RCH86926.1"/>
    </source>
</evidence>
<dbReference type="SMART" id="SM00239">
    <property type="entry name" value="C2"/>
    <property type="match status" value="2"/>
</dbReference>
<dbReference type="AlphaFoldDB" id="A0A367JAH5"/>
<feature type="compositionally biased region" description="Polar residues" evidence="1">
    <location>
        <begin position="1"/>
        <end position="24"/>
    </location>
</feature>
<evidence type="ECO:0000259" key="2">
    <source>
        <dbReference type="PROSITE" id="PS50004"/>
    </source>
</evidence>
<comment type="caution">
    <text evidence="3">The sequence shown here is derived from an EMBL/GenBank/DDBJ whole genome shotgun (WGS) entry which is preliminary data.</text>
</comment>
<organism evidence="3 4">
    <name type="scientific">Rhizopus stolonifer</name>
    <name type="common">Rhizopus nigricans</name>
    <dbReference type="NCBI Taxonomy" id="4846"/>
    <lineage>
        <taxon>Eukaryota</taxon>
        <taxon>Fungi</taxon>
        <taxon>Fungi incertae sedis</taxon>
        <taxon>Mucoromycota</taxon>
        <taxon>Mucoromycotina</taxon>
        <taxon>Mucoromycetes</taxon>
        <taxon>Mucorales</taxon>
        <taxon>Mucorineae</taxon>
        <taxon>Rhizopodaceae</taxon>
        <taxon>Rhizopus</taxon>
    </lineage>
</organism>
<dbReference type="PANTHER" id="PTHR47348:SF3">
    <property type="entry name" value="MEIOTICALLY UP-REGULATED GENE 190 PROTEIN"/>
    <property type="match status" value="1"/>
</dbReference>
<feature type="domain" description="C2" evidence="2">
    <location>
        <begin position="141"/>
        <end position="281"/>
    </location>
</feature>
<dbReference type="InterPro" id="IPR057349">
    <property type="entry name" value="C2_Mug190_3rd"/>
</dbReference>
<evidence type="ECO:0000313" key="4">
    <source>
        <dbReference type="Proteomes" id="UP000253551"/>
    </source>
</evidence>
<gene>
    <name evidence="3" type="ORF">CU098_002701</name>
</gene>
<dbReference type="Proteomes" id="UP000253551">
    <property type="component" value="Unassembled WGS sequence"/>
</dbReference>
<dbReference type="Pfam" id="PF00168">
    <property type="entry name" value="C2"/>
    <property type="match status" value="2"/>
</dbReference>
<feature type="region of interest" description="Disordered" evidence="1">
    <location>
        <begin position="128"/>
        <end position="156"/>
    </location>
</feature>
<proteinExistence type="predicted"/>
<dbReference type="InterPro" id="IPR000008">
    <property type="entry name" value="C2_dom"/>
</dbReference>
<protein>
    <recommendedName>
        <fullName evidence="2">C2 domain-containing protein</fullName>
    </recommendedName>
</protein>
<feature type="compositionally biased region" description="Acidic residues" evidence="1">
    <location>
        <begin position="524"/>
        <end position="534"/>
    </location>
</feature>
<dbReference type="OrthoDB" id="419768at2759"/>
<dbReference type="Gene3D" id="2.60.40.150">
    <property type="entry name" value="C2 domain"/>
    <property type="match status" value="2"/>
</dbReference>
<dbReference type="Pfam" id="PF25331">
    <property type="entry name" value="C2_Mug190_3rd"/>
    <property type="match status" value="1"/>
</dbReference>
<keyword evidence="4" id="KW-1185">Reference proteome</keyword>
<sequence>MKDSYATLSLSTQPKKTNSSTRVLTNDKDPRWNENLYILVHADDIVSETKVDVKVWDADKIKYDDMWGSVSMSVKDIVQGKLDSLGNVSDWCQDERVVYDGWTPIDGKSIENSKIKLDMKMSFHPKYATPNNESSAGAMPQDNNIRDESEEEPVQSDHTNGILSVTIHQAVDLEIADPSLLPLDERSKHPYSPGGAVNPYAVLYINDNKIYRTRTKIRNPSPHWNAISEHFVRNLDDAFVRISVKTSLELERDPVLGTKVLSLKEIFVNQHDKFKEFEKWIPLGDGIGFGKVLLTIKYKPVKMSLPRELQGSDVGTLVIDQLILEKINAPLDSTNINTTKATLALNVDPVIVKRLKSRDIQTDRAGWYDRHLFFPLMMRYRTALYIHISQGSLTGPTVTGRLWMKEIVDNEWHDCLIGLYPHTSEKSKEANKNEDSWDPEGELGQIKVRLKILPGFSPVHTHLRSFTMDMMGADPFYNDTLKIKAQQWIKEQQDEGDEPMDHDMQVALEEEKDKMRSRRSSSEDSSEYGEEESDSDHSDEMKADMIEERKNSKINKHRVIRKLSWSMDKMKHKVDVLRQGFNSETRAKRAVAKEV</sequence>
<reference evidence="3 4" key="1">
    <citation type="journal article" date="2018" name="G3 (Bethesda)">
        <title>Phylogenetic and Phylogenomic Definition of Rhizopus Species.</title>
        <authorList>
            <person name="Gryganskyi A.P."/>
            <person name="Golan J."/>
            <person name="Dolatabadi S."/>
            <person name="Mondo S."/>
            <person name="Robb S."/>
            <person name="Idnurm A."/>
            <person name="Muszewska A."/>
            <person name="Steczkiewicz K."/>
            <person name="Masonjones S."/>
            <person name="Liao H.L."/>
            <person name="Gajdeczka M.T."/>
            <person name="Anike F."/>
            <person name="Vuek A."/>
            <person name="Anishchenko I.M."/>
            <person name="Voigt K."/>
            <person name="de Hoog G.S."/>
            <person name="Smith M.E."/>
            <person name="Heitman J."/>
            <person name="Vilgalys R."/>
            <person name="Stajich J.E."/>
        </authorList>
    </citation>
    <scope>NUCLEOTIDE SEQUENCE [LARGE SCALE GENOMIC DNA]</scope>
    <source>
        <strain evidence="3 4">LSU 92-RS-03</strain>
    </source>
</reference>
<feature type="compositionally biased region" description="Basic and acidic residues" evidence="1">
    <location>
        <begin position="535"/>
        <end position="551"/>
    </location>
</feature>
<evidence type="ECO:0000256" key="1">
    <source>
        <dbReference type="SAM" id="MobiDB-lite"/>
    </source>
</evidence>
<dbReference type="InterPro" id="IPR035892">
    <property type="entry name" value="C2_domain_sf"/>
</dbReference>
<dbReference type="PANTHER" id="PTHR47348">
    <property type="entry name" value="MEIOTICALLY UP-REGULATED GENE 190 PROTEIN"/>
    <property type="match status" value="1"/>
</dbReference>
<dbReference type="STRING" id="4846.A0A367JAH5"/>
<feature type="domain" description="C2" evidence="2">
    <location>
        <begin position="1"/>
        <end position="92"/>
    </location>
</feature>
<accession>A0A367JAH5</accession>
<feature type="non-terminal residue" evidence="3">
    <location>
        <position position="1"/>
    </location>
</feature>
<feature type="region of interest" description="Disordered" evidence="1">
    <location>
        <begin position="510"/>
        <end position="553"/>
    </location>
</feature>
<dbReference type="EMBL" id="PJQM01003831">
    <property type="protein sequence ID" value="RCH86926.1"/>
    <property type="molecule type" value="Genomic_DNA"/>
</dbReference>